<evidence type="ECO:0000256" key="1">
    <source>
        <dbReference type="ARBA" id="ARBA00022801"/>
    </source>
</evidence>
<dbReference type="SUPFAM" id="SSF53254">
    <property type="entry name" value="Phosphoglycerate mutase-like"/>
    <property type="match status" value="1"/>
</dbReference>
<name>A0A094JZX8_9GAMM</name>
<dbReference type="PANTHER" id="PTHR20935">
    <property type="entry name" value="PHOSPHOGLYCERATE MUTASE-RELATED"/>
    <property type="match status" value="1"/>
</dbReference>
<accession>A0A094JZX8</accession>
<dbReference type="Pfam" id="PF00300">
    <property type="entry name" value="His_Phos_1"/>
    <property type="match status" value="1"/>
</dbReference>
<protein>
    <submittedName>
        <fullName evidence="2">Phosphohistidine phosphatase</fullName>
    </submittedName>
</protein>
<organism evidence="2 3">
    <name type="scientific">Shewanella mangrovi</name>
    <dbReference type="NCBI Taxonomy" id="1515746"/>
    <lineage>
        <taxon>Bacteria</taxon>
        <taxon>Pseudomonadati</taxon>
        <taxon>Pseudomonadota</taxon>
        <taxon>Gammaproteobacteria</taxon>
        <taxon>Alteromonadales</taxon>
        <taxon>Shewanellaceae</taxon>
        <taxon>Shewanella</taxon>
    </lineage>
</organism>
<dbReference type="PANTHER" id="PTHR20935:SF1">
    <property type="entry name" value="SLL1549 PROTEIN"/>
    <property type="match status" value="1"/>
</dbReference>
<evidence type="ECO:0000313" key="3">
    <source>
        <dbReference type="Proteomes" id="UP000029264"/>
    </source>
</evidence>
<dbReference type="EMBL" id="JPEO01000003">
    <property type="protein sequence ID" value="KFZ37946.1"/>
    <property type="molecule type" value="Genomic_DNA"/>
</dbReference>
<dbReference type="GO" id="GO:0005737">
    <property type="term" value="C:cytoplasm"/>
    <property type="evidence" value="ECO:0007669"/>
    <property type="project" value="InterPro"/>
</dbReference>
<dbReference type="InterPro" id="IPR029033">
    <property type="entry name" value="His_PPase_superfam"/>
</dbReference>
<dbReference type="Gene3D" id="3.40.50.1240">
    <property type="entry name" value="Phosphoglycerate mutase-like"/>
    <property type="match status" value="1"/>
</dbReference>
<keyword evidence="3" id="KW-1185">Reference proteome</keyword>
<dbReference type="GO" id="GO:0101006">
    <property type="term" value="F:protein histidine phosphatase activity"/>
    <property type="evidence" value="ECO:0007669"/>
    <property type="project" value="InterPro"/>
</dbReference>
<evidence type="ECO:0000313" key="2">
    <source>
        <dbReference type="EMBL" id="KFZ37946.1"/>
    </source>
</evidence>
<dbReference type="Proteomes" id="UP000029264">
    <property type="component" value="Unassembled WGS sequence"/>
</dbReference>
<dbReference type="RefSeq" id="WP_037440478.1">
    <property type="nucleotide sequence ID" value="NZ_JPEO01000003.1"/>
</dbReference>
<sequence length="156" mass="17494">MQLFLMRHGEAEHHARSDRERSLTESGTYNSGMMSEWLKNSVAEFDLVLVSPYLRAMQTWKEVSSHFPVPHKVKVLDELVPAADPDMASRLVLAYAEQFKAQNVLVVSHMPLLGYMVSEFVPGMEPPLFATSAVALVDLMGKHASLMWQQSPHSIA</sequence>
<proteinExistence type="predicted"/>
<comment type="caution">
    <text evidence="2">The sequence shown here is derived from an EMBL/GenBank/DDBJ whole genome shotgun (WGS) entry which is preliminary data.</text>
</comment>
<dbReference type="InterPro" id="IPR051021">
    <property type="entry name" value="Mito_Ser/Thr_phosphatase"/>
</dbReference>
<keyword evidence="1" id="KW-0378">Hydrolase</keyword>
<gene>
    <name evidence="2" type="ORF">HR45_05380</name>
</gene>
<dbReference type="InterPro" id="IPR004449">
    <property type="entry name" value="SixA"/>
</dbReference>
<dbReference type="AlphaFoldDB" id="A0A094JZX8"/>
<dbReference type="eggNOG" id="COG2062">
    <property type="taxonomic scope" value="Bacteria"/>
</dbReference>
<dbReference type="STRING" id="1515746.HR45_05380"/>
<dbReference type="OrthoDB" id="92610at2"/>
<dbReference type="CDD" id="cd07067">
    <property type="entry name" value="HP_PGM_like"/>
    <property type="match status" value="1"/>
</dbReference>
<dbReference type="NCBIfam" id="TIGR00249">
    <property type="entry name" value="sixA"/>
    <property type="match status" value="1"/>
</dbReference>
<reference evidence="2 3" key="1">
    <citation type="submission" date="2014-06" db="EMBL/GenBank/DDBJ databases">
        <title>Shewanella sp. YQH10.</title>
        <authorList>
            <person name="Liu Y."/>
            <person name="Zeng R."/>
        </authorList>
    </citation>
    <scope>NUCLEOTIDE SEQUENCE [LARGE SCALE GENOMIC DNA]</scope>
    <source>
        <strain evidence="2 3">YQH10</strain>
    </source>
</reference>
<dbReference type="InterPro" id="IPR013078">
    <property type="entry name" value="His_Pase_superF_clade-1"/>
</dbReference>